<evidence type="ECO:0000256" key="4">
    <source>
        <dbReference type="ARBA" id="ARBA00022461"/>
    </source>
</evidence>
<reference evidence="13" key="2">
    <citation type="submission" date="2015-02" db="UniProtKB">
        <authorList>
            <consortium name="EnsemblMetazoa"/>
        </authorList>
    </citation>
    <scope>IDENTIFICATION</scope>
</reference>
<comment type="subcellular location">
    <subcellularLocation>
        <location evidence="1">Membrane</location>
        <topology evidence="1">Multi-pass membrane protein</topology>
    </subcellularLocation>
</comment>
<comment type="similarity">
    <text evidence="2 12">Belongs to the amiloride-sensitive sodium channel (TC 1.A.6) family.</text>
</comment>
<dbReference type="EMBL" id="JH431307">
    <property type="status" value="NOT_ANNOTATED_CDS"/>
    <property type="molecule type" value="Genomic_DNA"/>
</dbReference>
<keyword evidence="4 12" id="KW-0894">Sodium channel</keyword>
<evidence type="ECO:0000313" key="13">
    <source>
        <dbReference type="EnsemblMetazoa" id="SMAR003256-PA"/>
    </source>
</evidence>
<keyword evidence="5 12" id="KW-0812">Transmembrane</keyword>
<evidence type="ECO:0000256" key="1">
    <source>
        <dbReference type="ARBA" id="ARBA00004141"/>
    </source>
</evidence>
<evidence type="ECO:0000256" key="6">
    <source>
        <dbReference type="ARBA" id="ARBA00022989"/>
    </source>
</evidence>
<keyword evidence="11 12" id="KW-0407">Ion channel</keyword>
<dbReference type="GO" id="GO:0005886">
    <property type="term" value="C:plasma membrane"/>
    <property type="evidence" value="ECO:0007669"/>
    <property type="project" value="TreeGrafter"/>
</dbReference>
<keyword evidence="10 12" id="KW-0739">Sodium transport</keyword>
<keyword evidence="7" id="KW-0915">Sodium</keyword>
<dbReference type="Gene3D" id="1.10.287.770">
    <property type="entry name" value="YojJ-like"/>
    <property type="match status" value="1"/>
</dbReference>
<evidence type="ECO:0000256" key="5">
    <source>
        <dbReference type="ARBA" id="ARBA00022692"/>
    </source>
</evidence>
<organism evidence="13 14">
    <name type="scientific">Strigamia maritima</name>
    <name type="common">European centipede</name>
    <name type="synonym">Geophilus maritimus</name>
    <dbReference type="NCBI Taxonomy" id="126957"/>
    <lineage>
        <taxon>Eukaryota</taxon>
        <taxon>Metazoa</taxon>
        <taxon>Ecdysozoa</taxon>
        <taxon>Arthropoda</taxon>
        <taxon>Myriapoda</taxon>
        <taxon>Chilopoda</taxon>
        <taxon>Pleurostigmophora</taxon>
        <taxon>Geophilomorpha</taxon>
        <taxon>Linotaeniidae</taxon>
        <taxon>Strigamia</taxon>
    </lineage>
</organism>
<dbReference type="STRING" id="126957.T1IQE4"/>
<dbReference type="GO" id="GO:0015280">
    <property type="term" value="F:ligand-gated sodium channel activity"/>
    <property type="evidence" value="ECO:0007669"/>
    <property type="project" value="TreeGrafter"/>
</dbReference>
<dbReference type="PANTHER" id="PTHR11690:SF300">
    <property type="entry name" value="PICKPOCKET PROTEIN 19"/>
    <property type="match status" value="1"/>
</dbReference>
<accession>T1IQE4</accession>
<keyword evidence="6" id="KW-1133">Transmembrane helix</keyword>
<dbReference type="Proteomes" id="UP000014500">
    <property type="component" value="Unassembled WGS sequence"/>
</dbReference>
<sequence>MKPLPTLSQASSGGEKRSLKLQTSVFHIKALENNRKRLRINRVQKKKKKTICSPIFDHLLKPGKNVNQSDVKMYPFKDIDLNFTAVWNDVSIQRKKIRTSISCAGLYDKSICMNRKGVNMNVTYRDTYYGKCIIYLPTDVVEFHGASTYWQFYVFLEDNVKKDKNKIIDISFYVNSGELNHDYEIYFGSRGLSIHYKTYIHISSKTFQFLNTTEHPCYERETILECKRMCFKQKLMNRTSCRLPFMEYGLPLCQHLNETQEAYYAIYSAYMTTKISKFTITFPTTGNSVTGCTRKELENILQVAFNPLFEKSEVAEEFEKLKQSMVHIPGVTQLLDREDELTLLEESELFDNVIDHMGQFLINVLEGVDVQFTYEKNCICKSSCYKKDNAYMQLICLAQPVDTFFSFCICIYIIGQRLKHYFANPLTTHTELIDKDTVQFPAVLFCRFGFTRYLTNGFLEEVKAKCKLENDCKTLSLDGIKQYPLETLNLSVEKYWDDYGIGIHLIDNMVYCKYMTHPSKDCRGEHAVESNMTLKEQFLEHLFVPDENQYSLHDVFYGVRTIPKEAQIEAILTRQSFQLISTKENPCTHRSHTECINQCFTELLQTNLTCNLPFFSASGFRTCATYKEAINMYSILYNIYESAATNHCRCHKMCEHTKIKTQITLEKKNLNNPNYSSSVTFRFSTHSILNISHQYIYPFSALVSDIGGTIGFFLGVSIFTSFDILKRVFVILVKKVRNKKVIQVNSVRDSNIEPRCLVSNYRFLPKRLSVHNLKNNVRKSTYS</sequence>
<evidence type="ECO:0000256" key="12">
    <source>
        <dbReference type="RuleBase" id="RU000679"/>
    </source>
</evidence>
<keyword evidence="8 12" id="KW-0406">Ion transport</keyword>
<evidence type="ECO:0000256" key="10">
    <source>
        <dbReference type="ARBA" id="ARBA00023201"/>
    </source>
</evidence>
<dbReference type="EnsemblMetazoa" id="SMAR003256-RA">
    <property type="protein sequence ID" value="SMAR003256-PA"/>
    <property type="gene ID" value="SMAR003256"/>
</dbReference>
<keyword evidence="14" id="KW-1185">Reference proteome</keyword>
<dbReference type="PANTHER" id="PTHR11690">
    <property type="entry name" value="AMILORIDE-SENSITIVE SODIUM CHANNEL-RELATED"/>
    <property type="match status" value="1"/>
</dbReference>
<dbReference type="PhylomeDB" id="T1IQE4"/>
<evidence type="ECO:0000256" key="2">
    <source>
        <dbReference type="ARBA" id="ARBA00007193"/>
    </source>
</evidence>
<dbReference type="Pfam" id="PF00858">
    <property type="entry name" value="ASC"/>
    <property type="match status" value="1"/>
</dbReference>
<evidence type="ECO:0000313" key="14">
    <source>
        <dbReference type="Proteomes" id="UP000014500"/>
    </source>
</evidence>
<evidence type="ECO:0000256" key="3">
    <source>
        <dbReference type="ARBA" id="ARBA00022448"/>
    </source>
</evidence>
<dbReference type="InterPro" id="IPR001873">
    <property type="entry name" value="ENaC"/>
</dbReference>
<name>T1IQE4_STRMM</name>
<keyword evidence="9" id="KW-0472">Membrane</keyword>
<dbReference type="AlphaFoldDB" id="T1IQE4"/>
<evidence type="ECO:0000256" key="11">
    <source>
        <dbReference type="ARBA" id="ARBA00023303"/>
    </source>
</evidence>
<protein>
    <submittedName>
        <fullName evidence="13">Uncharacterized protein</fullName>
    </submittedName>
</protein>
<reference evidence="14" key="1">
    <citation type="submission" date="2011-05" db="EMBL/GenBank/DDBJ databases">
        <authorList>
            <person name="Richards S.R."/>
            <person name="Qu J."/>
            <person name="Jiang H."/>
            <person name="Jhangiani S.N."/>
            <person name="Agravi P."/>
            <person name="Goodspeed R."/>
            <person name="Gross S."/>
            <person name="Mandapat C."/>
            <person name="Jackson L."/>
            <person name="Mathew T."/>
            <person name="Pu L."/>
            <person name="Thornton R."/>
            <person name="Saada N."/>
            <person name="Wilczek-Boney K.B."/>
            <person name="Lee S."/>
            <person name="Kovar C."/>
            <person name="Wu Y."/>
            <person name="Scherer S.E."/>
            <person name="Worley K.C."/>
            <person name="Muzny D.M."/>
            <person name="Gibbs R."/>
        </authorList>
    </citation>
    <scope>NUCLEOTIDE SEQUENCE</scope>
    <source>
        <strain evidence="14">Brora</strain>
    </source>
</reference>
<dbReference type="HOGENOM" id="CLU_019587_0_0_1"/>
<evidence type="ECO:0000256" key="8">
    <source>
        <dbReference type="ARBA" id="ARBA00023065"/>
    </source>
</evidence>
<proteinExistence type="inferred from homology"/>
<evidence type="ECO:0000256" key="7">
    <source>
        <dbReference type="ARBA" id="ARBA00023053"/>
    </source>
</evidence>
<evidence type="ECO:0000256" key="9">
    <source>
        <dbReference type="ARBA" id="ARBA00023136"/>
    </source>
</evidence>
<keyword evidence="3 12" id="KW-0813">Transport</keyword>